<comment type="caution">
    <text evidence="1">The sequence shown here is derived from an EMBL/GenBank/DDBJ whole genome shotgun (WGS) entry which is preliminary data.</text>
</comment>
<name>A0A9P8ZXW6_9PEZI</name>
<dbReference type="PANTHER" id="PTHR46082:SF11">
    <property type="entry name" value="AAA+ ATPASE DOMAIN-CONTAINING PROTEIN-RELATED"/>
    <property type="match status" value="1"/>
</dbReference>
<evidence type="ECO:0000313" key="1">
    <source>
        <dbReference type="EMBL" id="KAH6653404.1"/>
    </source>
</evidence>
<dbReference type="Proteomes" id="UP000758603">
    <property type="component" value="Unassembled WGS sequence"/>
</dbReference>
<reference evidence="1" key="1">
    <citation type="journal article" date="2021" name="Nat. Commun.">
        <title>Genetic determinants of endophytism in the Arabidopsis root mycobiome.</title>
        <authorList>
            <person name="Mesny F."/>
            <person name="Miyauchi S."/>
            <person name="Thiergart T."/>
            <person name="Pickel B."/>
            <person name="Atanasova L."/>
            <person name="Karlsson M."/>
            <person name="Huettel B."/>
            <person name="Barry K.W."/>
            <person name="Haridas S."/>
            <person name="Chen C."/>
            <person name="Bauer D."/>
            <person name="Andreopoulos W."/>
            <person name="Pangilinan J."/>
            <person name="LaButti K."/>
            <person name="Riley R."/>
            <person name="Lipzen A."/>
            <person name="Clum A."/>
            <person name="Drula E."/>
            <person name="Henrissat B."/>
            <person name="Kohler A."/>
            <person name="Grigoriev I.V."/>
            <person name="Martin F.M."/>
            <person name="Hacquard S."/>
        </authorList>
    </citation>
    <scope>NUCLEOTIDE SEQUENCE</scope>
    <source>
        <strain evidence="1">MPI-SDFR-AT-0073</strain>
    </source>
</reference>
<dbReference type="GO" id="GO:0003824">
    <property type="term" value="F:catalytic activity"/>
    <property type="evidence" value="ECO:0007669"/>
    <property type="project" value="InterPro"/>
</dbReference>
<dbReference type="PANTHER" id="PTHR46082">
    <property type="entry name" value="ATP/GTP-BINDING PROTEIN-RELATED"/>
    <property type="match status" value="1"/>
</dbReference>
<dbReference type="InterPro" id="IPR027417">
    <property type="entry name" value="P-loop_NTPase"/>
</dbReference>
<proteinExistence type="predicted"/>
<sequence>MQATQRDHSRRTATLDPHDYTVAWIAPLEIEAQAATPRTVSTALPAGQKYGTGSAEALASQVKKFFPNPWFGLLVGVAAGLSDLFRTPPRDIRLGDVLVGLPEGESAGLVAYDLGKETEDGFEPLRRGHALATTEPIIRSAIGSIKFKAPYNAEEFLPFYETIRDKEHATGTFADPGQDCDQLYLRTTTEQNKWPTAPDDQTQDVLERDELRDKYGVIGVEMEAAGTMSRIPVGVIRGVCDYGDKYKNKEWQPYAAAMAASYVQAVLDVILPHDSDQPNTPSFRFGHGVVPGQSKEWLRKVSTRIEAGRWLMVVDNADDQELVFGSGEGPGIEDFLPRSDHGLILLTTRSRQVAVEFAQADIEQMSREEATHLLKKSLPQKQMLQALIPELLDYLTYLPLAIT</sequence>
<dbReference type="GO" id="GO:0009116">
    <property type="term" value="P:nucleoside metabolic process"/>
    <property type="evidence" value="ECO:0007669"/>
    <property type="project" value="InterPro"/>
</dbReference>
<dbReference type="InterPro" id="IPR035994">
    <property type="entry name" value="Nucleoside_phosphorylase_sf"/>
</dbReference>
<dbReference type="GeneID" id="70136440"/>
<dbReference type="Gene3D" id="3.40.50.1580">
    <property type="entry name" value="Nucleoside phosphorylase domain"/>
    <property type="match status" value="1"/>
</dbReference>
<keyword evidence="2" id="KW-1185">Reference proteome</keyword>
<dbReference type="AlphaFoldDB" id="A0A9P8ZXW6"/>
<accession>A0A9P8ZXW6</accession>
<organism evidence="1 2">
    <name type="scientific">Truncatella angustata</name>
    <dbReference type="NCBI Taxonomy" id="152316"/>
    <lineage>
        <taxon>Eukaryota</taxon>
        <taxon>Fungi</taxon>
        <taxon>Dikarya</taxon>
        <taxon>Ascomycota</taxon>
        <taxon>Pezizomycotina</taxon>
        <taxon>Sordariomycetes</taxon>
        <taxon>Xylariomycetidae</taxon>
        <taxon>Amphisphaeriales</taxon>
        <taxon>Sporocadaceae</taxon>
        <taxon>Truncatella</taxon>
    </lineage>
</organism>
<gene>
    <name evidence="1" type="ORF">BKA67DRAFT_660029</name>
</gene>
<dbReference type="EMBL" id="JAGPXC010000005">
    <property type="protein sequence ID" value="KAH6653404.1"/>
    <property type="molecule type" value="Genomic_DNA"/>
</dbReference>
<dbReference type="SUPFAM" id="SSF53167">
    <property type="entry name" value="Purine and uridine phosphorylases"/>
    <property type="match status" value="1"/>
</dbReference>
<dbReference type="RefSeq" id="XP_045957681.1">
    <property type="nucleotide sequence ID" value="XM_046107549.1"/>
</dbReference>
<dbReference type="SUPFAM" id="SSF52540">
    <property type="entry name" value="P-loop containing nucleoside triphosphate hydrolases"/>
    <property type="match status" value="1"/>
</dbReference>
<evidence type="ECO:0000313" key="2">
    <source>
        <dbReference type="Proteomes" id="UP000758603"/>
    </source>
</evidence>
<dbReference type="OrthoDB" id="1658288at2759"/>
<protein>
    <submittedName>
        <fullName evidence="1">Uncharacterized protein</fullName>
    </submittedName>
</protein>
<dbReference type="InterPro" id="IPR053137">
    <property type="entry name" value="NLR-like"/>
</dbReference>